<dbReference type="GeneID" id="64593987"/>
<dbReference type="OrthoDB" id="2649892at2759"/>
<accession>A0A9P7AP46</accession>
<protein>
    <recommendedName>
        <fullName evidence="2">DUF6532 domain-containing protein</fullName>
    </recommendedName>
</protein>
<evidence type="ECO:0000313" key="3">
    <source>
        <dbReference type="EMBL" id="KAG1792724.1"/>
    </source>
</evidence>
<dbReference type="InterPro" id="IPR045341">
    <property type="entry name" value="DUF6532"/>
</dbReference>
<dbReference type="RefSeq" id="XP_041159293.1">
    <property type="nucleotide sequence ID" value="XM_041300223.1"/>
</dbReference>
<name>A0A9P7AP46_9AGAM</name>
<evidence type="ECO:0000259" key="2">
    <source>
        <dbReference type="Pfam" id="PF20149"/>
    </source>
</evidence>
<feature type="region of interest" description="Disordered" evidence="1">
    <location>
        <begin position="236"/>
        <end position="258"/>
    </location>
</feature>
<dbReference type="EMBL" id="JABBWE010000034">
    <property type="protein sequence ID" value="KAG1792724.1"/>
    <property type="molecule type" value="Genomic_DNA"/>
</dbReference>
<reference evidence="3" key="1">
    <citation type="journal article" date="2020" name="New Phytol.">
        <title>Comparative genomics reveals dynamic genome evolution in host specialist ectomycorrhizal fungi.</title>
        <authorList>
            <person name="Lofgren L.A."/>
            <person name="Nguyen N.H."/>
            <person name="Vilgalys R."/>
            <person name="Ruytinx J."/>
            <person name="Liao H.L."/>
            <person name="Branco S."/>
            <person name="Kuo A."/>
            <person name="LaButti K."/>
            <person name="Lipzen A."/>
            <person name="Andreopoulos W."/>
            <person name="Pangilinan J."/>
            <person name="Riley R."/>
            <person name="Hundley H."/>
            <person name="Na H."/>
            <person name="Barry K."/>
            <person name="Grigoriev I.V."/>
            <person name="Stajich J.E."/>
            <person name="Kennedy P.G."/>
        </authorList>
    </citation>
    <scope>NUCLEOTIDE SEQUENCE</scope>
    <source>
        <strain evidence="3">S12</strain>
    </source>
</reference>
<gene>
    <name evidence="3" type="ORF">HD556DRAFT_1309023</name>
</gene>
<dbReference type="AlphaFoldDB" id="A0A9P7AP46"/>
<evidence type="ECO:0000313" key="4">
    <source>
        <dbReference type="Proteomes" id="UP000719766"/>
    </source>
</evidence>
<dbReference type="Pfam" id="PF20149">
    <property type="entry name" value="DUF6532"/>
    <property type="match status" value="1"/>
</dbReference>
<feature type="domain" description="DUF6532" evidence="2">
    <location>
        <begin position="343"/>
        <end position="539"/>
    </location>
</feature>
<keyword evidence="4" id="KW-1185">Reference proteome</keyword>
<sequence length="586" mass="65254">MSSRSRKKKVQGGPVPTNCGDIDNQATDLQQNFNIPEQYDAGDTCNMRVRRNTTKKQAQEDASNEKQARKINRYVHQALRNRQALEEINGFQPLDSESRLDPESEQEDLDLEQDVFTFRAVQPSATHKPTPTLPPVPLTLPPRLTQRTTHIPLAPVRRVQPSDSVIDPALLRHVRPSDNMIDPTLLPDHGSQDHVYSQLPNITWCEATPQQNGQPYVPPTDHLRVGHDTEWPGEYADMSSPSESLSRRLVNSGRGHSSTGELLMYSRAESESPALQHPRVRALTPSRQPLLATAGIKRAGHPALTTIEGLQLVKKVKMGEGGTWGRVRSADFNKLYASTIHLAVGHYQSILANTTIYPNDIEAHDWSGQAWAAACHSQGVRIDYDEDAYKLITEHGSNLRSDLKTALQPLVETEFGFKNDKTPEAIRFNAELASTLLGNHKLFTCKNRKAGKGLFEADIILKGITKWCYDRKNSLGATLTSYFKDTTTGGASLGIIAAVLTGIEACVVEWTTSTKIESRFYKECYAAIFETYYKMLVDFDEDGHRRHANVPEDAVRVGGTSENFSTDEFAAAAAEWDGRVESDDEY</sequence>
<feature type="region of interest" description="Disordered" evidence="1">
    <location>
        <begin position="1"/>
        <end position="25"/>
    </location>
</feature>
<evidence type="ECO:0000256" key="1">
    <source>
        <dbReference type="SAM" id="MobiDB-lite"/>
    </source>
</evidence>
<dbReference type="Proteomes" id="UP000719766">
    <property type="component" value="Unassembled WGS sequence"/>
</dbReference>
<comment type="caution">
    <text evidence="3">The sequence shown here is derived from an EMBL/GenBank/DDBJ whole genome shotgun (WGS) entry which is preliminary data.</text>
</comment>
<organism evidence="3 4">
    <name type="scientific">Suillus plorans</name>
    <dbReference type="NCBI Taxonomy" id="116603"/>
    <lineage>
        <taxon>Eukaryota</taxon>
        <taxon>Fungi</taxon>
        <taxon>Dikarya</taxon>
        <taxon>Basidiomycota</taxon>
        <taxon>Agaricomycotina</taxon>
        <taxon>Agaricomycetes</taxon>
        <taxon>Agaricomycetidae</taxon>
        <taxon>Boletales</taxon>
        <taxon>Suillineae</taxon>
        <taxon>Suillaceae</taxon>
        <taxon>Suillus</taxon>
    </lineage>
</organism>
<proteinExistence type="predicted"/>
<feature type="compositionally biased region" description="Basic residues" evidence="1">
    <location>
        <begin position="1"/>
        <end position="10"/>
    </location>
</feature>